<dbReference type="Gene3D" id="3.40.50.1370">
    <property type="entry name" value="Aspartate/ornithine carbamoyltransferase"/>
    <property type="match status" value="2"/>
</dbReference>
<dbReference type="PRINTS" id="PR00100">
    <property type="entry name" value="AOTCASE"/>
</dbReference>
<proteinExistence type="predicted"/>
<dbReference type="AlphaFoldDB" id="X1L4Q2"/>
<dbReference type="GO" id="GO:0006520">
    <property type="term" value="P:amino acid metabolic process"/>
    <property type="evidence" value="ECO:0007669"/>
    <property type="project" value="InterPro"/>
</dbReference>
<name>X1L4Q2_9ZZZZ</name>
<sequence>MSRPIKKVPTLRGKTIITLFYESSTRTRVSFELAAKNLSADVVNLNASTSSLTKGESLIDTLDTLQALGADIVVMRHPQSGAPYVATKYLEASIVNAGDGWHAHPTQALLDLYTICKHKGSLKGLKVVIIGDIRHSRVARSNIWGLTTMGAEVILCCPFTLLPIGLDKQHHHFPKVNIEPNIELALDGAD</sequence>
<feature type="domain" description="Aspartate/ornithine carbamoyltransferase carbamoyl-P binding" evidence="2">
    <location>
        <begin position="6"/>
        <end position="116"/>
    </location>
</feature>
<comment type="caution">
    <text evidence="3">The sequence shown here is derived from an EMBL/GenBank/DDBJ whole genome shotgun (WGS) entry which is preliminary data.</text>
</comment>
<protein>
    <recommendedName>
        <fullName evidence="2">Aspartate/ornithine carbamoyltransferase carbamoyl-P binding domain-containing protein</fullName>
    </recommendedName>
</protein>
<dbReference type="PROSITE" id="PS00097">
    <property type="entry name" value="CARBAMOYLTRANSFERASE"/>
    <property type="match status" value="1"/>
</dbReference>
<reference evidence="3" key="1">
    <citation type="journal article" date="2014" name="Front. Microbiol.">
        <title>High frequency of phylogenetically diverse reductive dehalogenase-homologous genes in deep subseafloor sedimentary metagenomes.</title>
        <authorList>
            <person name="Kawai M."/>
            <person name="Futagami T."/>
            <person name="Toyoda A."/>
            <person name="Takaki Y."/>
            <person name="Nishi S."/>
            <person name="Hori S."/>
            <person name="Arai W."/>
            <person name="Tsubouchi T."/>
            <person name="Morono Y."/>
            <person name="Uchiyama I."/>
            <person name="Ito T."/>
            <person name="Fujiyama A."/>
            <person name="Inagaki F."/>
            <person name="Takami H."/>
        </authorList>
    </citation>
    <scope>NUCLEOTIDE SEQUENCE</scope>
    <source>
        <strain evidence="3">Expedition CK06-06</strain>
    </source>
</reference>
<evidence type="ECO:0000313" key="3">
    <source>
        <dbReference type="EMBL" id="GAI00861.1"/>
    </source>
</evidence>
<dbReference type="InterPro" id="IPR006130">
    <property type="entry name" value="Asp/Orn_carbamoylTrfase"/>
</dbReference>
<evidence type="ECO:0000256" key="1">
    <source>
        <dbReference type="ARBA" id="ARBA00022679"/>
    </source>
</evidence>
<feature type="non-terminal residue" evidence="3">
    <location>
        <position position="190"/>
    </location>
</feature>
<dbReference type="EMBL" id="BARV01003240">
    <property type="protein sequence ID" value="GAI00861.1"/>
    <property type="molecule type" value="Genomic_DNA"/>
</dbReference>
<evidence type="ECO:0000259" key="2">
    <source>
        <dbReference type="Pfam" id="PF02729"/>
    </source>
</evidence>
<gene>
    <name evidence="3" type="ORF">S06H3_07865</name>
</gene>
<dbReference type="InterPro" id="IPR036901">
    <property type="entry name" value="Asp/Orn_carbamoylTrfase_sf"/>
</dbReference>
<dbReference type="PANTHER" id="PTHR45753">
    <property type="entry name" value="ORNITHINE CARBAMOYLTRANSFERASE, MITOCHONDRIAL"/>
    <property type="match status" value="1"/>
</dbReference>
<dbReference type="Pfam" id="PF02729">
    <property type="entry name" value="OTCace_N"/>
    <property type="match status" value="1"/>
</dbReference>
<dbReference type="PRINTS" id="PR00101">
    <property type="entry name" value="ATCASE"/>
</dbReference>
<dbReference type="PANTHER" id="PTHR45753:SF6">
    <property type="entry name" value="ASPARTATE CARBAMOYLTRANSFERASE"/>
    <property type="match status" value="1"/>
</dbReference>
<organism evidence="3">
    <name type="scientific">marine sediment metagenome</name>
    <dbReference type="NCBI Taxonomy" id="412755"/>
    <lineage>
        <taxon>unclassified sequences</taxon>
        <taxon>metagenomes</taxon>
        <taxon>ecological metagenomes</taxon>
    </lineage>
</organism>
<dbReference type="InterPro" id="IPR006132">
    <property type="entry name" value="Asp/Orn_carbamoyltranf_P-bd"/>
</dbReference>
<dbReference type="GO" id="GO:0016597">
    <property type="term" value="F:amino acid binding"/>
    <property type="evidence" value="ECO:0007669"/>
    <property type="project" value="InterPro"/>
</dbReference>
<dbReference type="GO" id="GO:0005829">
    <property type="term" value="C:cytosol"/>
    <property type="evidence" value="ECO:0007669"/>
    <property type="project" value="TreeGrafter"/>
</dbReference>
<dbReference type="SUPFAM" id="SSF53671">
    <property type="entry name" value="Aspartate/ornithine carbamoyltransferase"/>
    <property type="match status" value="1"/>
</dbReference>
<accession>X1L4Q2</accession>
<dbReference type="GO" id="GO:0016743">
    <property type="term" value="F:carboxyl- or carbamoyltransferase activity"/>
    <property type="evidence" value="ECO:0007669"/>
    <property type="project" value="InterPro"/>
</dbReference>
<keyword evidence="1" id="KW-0808">Transferase</keyword>